<feature type="transmembrane region" description="Helical" evidence="7">
    <location>
        <begin position="362"/>
        <end position="383"/>
    </location>
</feature>
<proteinExistence type="inferred from homology"/>
<feature type="domain" description="Type II secretion system protein GspF" evidence="8">
    <location>
        <begin position="64"/>
        <end position="186"/>
    </location>
</feature>
<keyword evidence="5 7" id="KW-1133">Transmembrane helix</keyword>
<feature type="transmembrane region" description="Helical" evidence="7">
    <location>
        <begin position="209"/>
        <end position="234"/>
    </location>
</feature>
<dbReference type="Gene3D" id="1.20.81.30">
    <property type="entry name" value="Type II secretion system (T2SS), domain F"/>
    <property type="match status" value="2"/>
</dbReference>
<organism evidence="9 10">
    <name type="scientific">Nannocystis bainbridge</name>
    <dbReference type="NCBI Taxonomy" id="2995303"/>
    <lineage>
        <taxon>Bacteria</taxon>
        <taxon>Pseudomonadati</taxon>
        <taxon>Myxococcota</taxon>
        <taxon>Polyangia</taxon>
        <taxon>Nannocystales</taxon>
        <taxon>Nannocystaceae</taxon>
        <taxon>Nannocystis</taxon>
    </lineage>
</organism>
<dbReference type="RefSeq" id="WP_272090418.1">
    <property type="nucleotide sequence ID" value="NZ_JAQNDL010000003.1"/>
</dbReference>
<dbReference type="Proteomes" id="UP001221686">
    <property type="component" value="Unassembled WGS sequence"/>
</dbReference>
<dbReference type="EMBL" id="JAQNDL010000003">
    <property type="protein sequence ID" value="MDC0721919.1"/>
    <property type="molecule type" value="Genomic_DNA"/>
</dbReference>
<gene>
    <name evidence="9" type="ORF">POL25_33750</name>
</gene>
<evidence type="ECO:0000256" key="7">
    <source>
        <dbReference type="SAM" id="Phobius"/>
    </source>
</evidence>
<comment type="caution">
    <text evidence="9">The sequence shown here is derived from an EMBL/GenBank/DDBJ whole genome shotgun (WGS) entry which is preliminary data.</text>
</comment>
<protein>
    <submittedName>
        <fullName evidence="9">Type II secretion system F family protein</fullName>
    </submittedName>
</protein>
<dbReference type="PANTHER" id="PTHR30012">
    <property type="entry name" value="GENERAL SECRETION PATHWAY PROTEIN"/>
    <property type="match status" value="1"/>
</dbReference>
<evidence type="ECO:0000313" key="10">
    <source>
        <dbReference type="Proteomes" id="UP001221686"/>
    </source>
</evidence>
<evidence type="ECO:0000256" key="4">
    <source>
        <dbReference type="ARBA" id="ARBA00022692"/>
    </source>
</evidence>
<dbReference type="Pfam" id="PF00482">
    <property type="entry name" value="T2SSF"/>
    <property type="match status" value="2"/>
</dbReference>
<feature type="domain" description="Type II secretion system protein GspF" evidence="8">
    <location>
        <begin position="260"/>
        <end position="374"/>
    </location>
</feature>
<reference evidence="9 10" key="1">
    <citation type="submission" date="2022-11" db="EMBL/GenBank/DDBJ databases">
        <title>Minimal conservation of predation-associated metabolite biosynthetic gene clusters underscores biosynthetic potential of Myxococcota including descriptions for ten novel species: Archangium lansinium sp. nov., Myxococcus landrumus sp. nov., Nannocystis bai.</title>
        <authorList>
            <person name="Ahearne A."/>
            <person name="Stevens C."/>
            <person name="Dowd S."/>
        </authorList>
    </citation>
    <scope>NUCLEOTIDE SEQUENCE [LARGE SCALE GENOMIC DNA]</scope>
    <source>
        <strain evidence="9 10">BB15-2</strain>
    </source>
</reference>
<evidence type="ECO:0000256" key="3">
    <source>
        <dbReference type="ARBA" id="ARBA00022475"/>
    </source>
</evidence>
<dbReference type="PANTHER" id="PTHR30012:SF0">
    <property type="entry name" value="TYPE II SECRETION SYSTEM PROTEIN F-RELATED"/>
    <property type="match status" value="1"/>
</dbReference>
<feature type="transmembrane region" description="Helical" evidence="7">
    <location>
        <begin position="166"/>
        <end position="189"/>
    </location>
</feature>
<dbReference type="InterPro" id="IPR018076">
    <property type="entry name" value="T2SS_GspF_dom"/>
</dbReference>
<evidence type="ECO:0000313" key="9">
    <source>
        <dbReference type="EMBL" id="MDC0721919.1"/>
    </source>
</evidence>
<keyword evidence="3" id="KW-1003">Cell membrane</keyword>
<evidence type="ECO:0000256" key="1">
    <source>
        <dbReference type="ARBA" id="ARBA00004651"/>
    </source>
</evidence>
<evidence type="ECO:0000256" key="2">
    <source>
        <dbReference type="ARBA" id="ARBA00005745"/>
    </source>
</evidence>
<keyword evidence="6 7" id="KW-0472">Membrane</keyword>
<evidence type="ECO:0000259" key="8">
    <source>
        <dbReference type="Pfam" id="PF00482"/>
    </source>
</evidence>
<accession>A0ABT5E7T5</accession>
<keyword evidence="10" id="KW-1185">Reference proteome</keyword>
<sequence>MPLFVWEARTSAGEIRGGELAGLDEAQVIEALRRRGLRVTRVDRSSRRAAHRLTEAAAPELLPALRQLLTLRTAGVGAAQALELGARSSRGAVARALHAAQLAVESGAGVGEALAQHPTALGALAARALGEAEARGLFEVTLAALIELLATAEAGRSAVRAAIVRAGAAALVLLGGTAALTTVLVPAAGGLYRRLELAPTGAAADVLAIAPWLSLGTGLLAAALAGAAALLAIFPPLRAGAFGLAAGLAETLRRLALARFARALALLAVAEAPRQLALELAGWEAGDRELAEVAQRARLAVAQGGELGPALAEAGLPAGFARAVEAADRGGDLAATLRRLAELEEAAALDWLARRTGRIAQVCYALSATLAVTAALALAAPLLRT</sequence>
<evidence type="ECO:0000256" key="5">
    <source>
        <dbReference type="ARBA" id="ARBA00022989"/>
    </source>
</evidence>
<keyword evidence="4 7" id="KW-0812">Transmembrane</keyword>
<comment type="similarity">
    <text evidence="2">Belongs to the GSP F family.</text>
</comment>
<comment type="subcellular location">
    <subcellularLocation>
        <location evidence="1">Cell membrane</location>
        <topology evidence="1">Multi-pass membrane protein</topology>
    </subcellularLocation>
</comment>
<name>A0ABT5E7T5_9BACT</name>
<evidence type="ECO:0000256" key="6">
    <source>
        <dbReference type="ARBA" id="ARBA00023136"/>
    </source>
</evidence>
<dbReference type="InterPro" id="IPR003004">
    <property type="entry name" value="GspF/PilC"/>
</dbReference>
<dbReference type="InterPro" id="IPR042094">
    <property type="entry name" value="T2SS_GspF_sf"/>
</dbReference>